<feature type="domain" description="CBS" evidence="3">
    <location>
        <begin position="11"/>
        <end position="71"/>
    </location>
</feature>
<organism evidence="4 5">
    <name type="scientific">Litoreibacter ponti</name>
    <dbReference type="NCBI Taxonomy" id="1510457"/>
    <lineage>
        <taxon>Bacteria</taxon>
        <taxon>Pseudomonadati</taxon>
        <taxon>Pseudomonadota</taxon>
        <taxon>Alphaproteobacteria</taxon>
        <taxon>Rhodobacterales</taxon>
        <taxon>Roseobacteraceae</taxon>
        <taxon>Litoreibacter</taxon>
    </lineage>
</organism>
<evidence type="ECO:0000313" key="5">
    <source>
        <dbReference type="Proteomes" id="UP000243978"/>
    </source>
</evidence>
<dbReference type="OrthoDB" id="9807125at2"/>
<evidence type="ECO:0000256" key="1">
    <source>
        <dbReference type="ARBA" id="ARBA00023122"/>
    </source>
</evidence>
<evidence type="ECO:0000259" key="3">
    <source>
        <dbReference type="PROSITE" id="PS51371"/>
    </source>
</evidence>
<name>A0A2T6BI94_9RHOB</name>
<sequence length="144" mass="15227">MLVSQILKLKADDGVVTIAPGATVSEAAQLLSARKIGSVVVSSDGKLALGILSERDIVREIGKRGAGCLSESVESMMTSNLVTCVTTDRADDVLGRMTQGRFRHMPVVEGDQMVGLITLGDVVKARLSELAMEKDALEGMIMGH</sequence>
<comment type="caution">
    <text evidence="4">The sequence shown here is derived from an EMBL/GenBank/DDBJ whole genome shotgun (WGS) entry which is preliminary data.</text>
</comment>
<dbReference type="SUPFAM" id="SSF54631">
    <property type="entry name" value="CBS-domain pair"/>
    <property type="match status" value="1"/>
</dbReference>
<keyword evidence="5" id="KW-1185">Reference proteome</keyword>
<protein>
    <submittedName>
        <fullName evidence="4">CBS domain protein</fullName>
    </submittedName>
</protein>
<dbReference type="AlphaFoldDB" id="A0A2T6BI94"/>
<dbReference type="Proteomes" id="UP000243978">
    <property type="component" value="Unassembled WGS sequence"/>
</dbReference>
<dbReference type="Gene3D" id="3.10.580.10">
    <property type="entry name" value="CBS-domain"/>
    <property type="match status" value="1"/>
</dbReference>
<proteinExistence type="predicted"/>
<dbReference type="RefSeq" id="WP_107844032.1">
    <property type="nucleotide sequence ID" value="NZ_QBKS01000001.1"/>
</dbReference>
<dbReference type="EMBL" id="QBKS01000001">
    <property type="protein sequence ID" value="PTX55775.1"/>
    <property type="molecule type" value="Genomic_DNA"/>
</dbReference>
<feature type="domain" description="CBS" evidence="3">
    <location>
        <begin position="77"/>
        <end position="132"/>
    </location>
</feature>
<dbReference type="InterPro" id="IPR000644">
    <property type="entry name" value="CBS_dom"/>
</dbReference>
<keyword evidence="1 2" id="KW-0129">CBS domain</keyword>
<reference evidence="4 5" key="1">
    <citation type="submission" date="2018-04" db="EMBL/GenBank/DDBJ databases">
        <title>Genomic Encyclopedia of Archaeal and Bacterial Type Strains, Phase II (KMG-II): from individual species to whole genera.</title>
        <authorList>
            <person name="Goeker M."/>
        </authorList>
    </citation>
    <scope>NUCLEOTIDE SEQUENCE [LARGE SCALE GENOMIC DNA]</scope>
    <source>
        <strain evidence="4 5">DSM 100977</strain>
    </source>
</reference>
<evidence type="ECO:0000313" key="4">
    <source>
        <dbReference type="EMBL" id="PTX55775.1"/>
    </source>
</evidence>
<dbReference type="PROSITE" id="PS51371">
    <property type="entry name" value="CBS"/>
    <property type="match status" value="2"/>
</dbReference>
<accession>A0A2T6BI94</accession>
<dbReference type="InterPro" id="IPR046342">
    <property type="entry name" value="CBS_dom_sf"/>
</dbReference>
<dbReference type="InterPro" id="IPR051257">
    <property type="entry name" value="Diverse_CBS-Domain"/>
</dbReference>
<dbReference type="PANTHER" id="PTHR43080">
    <property type="entry name" value="CBS DOMAIN-CONTAINING PROTEIN CBSX3, MITOCHONDRIAL"/>
    <property type="match status" value="1"/>
</dbReference>
<dbReference type="InterPro" id="IPR044725">
    <property type="entry name" value="CBSX3_CBS_dom"/>
</dbReference>
<dbReference type="PANTHER" id="PTHR43080:SF2">
    <property type="entry name" value="CBS DOMAIN-CONTAINING PROTEIN"/>
    <property type="match status" value="1"/>
</dbReference>
<dbReference type="Pfam" id="PF00571">
    <property type="entry name" value="CBS"/>
    <property type="match status" value="2"/>
</dbReference>
<evidence type="ECO:0000256" key="2">
    <source>
        <dbReference type="PROSITE-ProRule" id="PRU00703"/>
    </source>
</evidence>
<dbReference type="CDD" id="cd04623">
    <property type="entry name" value="CBS_pair_bac_euk"/>
    <property type="match status" value="1"/>
</dbReference>
<dbReference type="SMART" id="SM00116">
    <property type="entry name" value="CBS"/>
    <property type="match status" value="2"/>
</dbReference>
<gene>
    <name evidence="4" type="ORF">C8N43_0421</name>
</gene>